<evidence type="ECO:0000259" key="11">
    <source>
        <dbReference type="PROSITE" id="PS51721"/>
    </source>
</evidence>
<dbReference type="FunFam" id="3.40.50.300:FF:000590">
    <property type="entry name" value="Ribosome biogenesis GTPase A"/>
    <property type="match status" value="1"/>
</dbReference>
<dbReference type="PIRSF" id="PIRSF006230">
    <property type="entry name" value="MG442"/>
    <property type="match status" value="1"/>
</dbReference>
<gene>
    <name evidence="12" type="primary">ylqF</name>
    <name evidence="12" type="ORF">NNL22_00690</name>
</gene>
<evidence type="ECO:0000256" key="8">
    <source>
        <dbReference type="PIRNR" id="PIRNR006230"/>
    </source>
</evidence>
<accession>A0A9E8KJK8</accession>
<dbReference type="Pfam" id="PF01926">
    <property type="entry name" value="MMR_HSR1"/>
    <property type="match status" value="1"/>
</dbReference>
<evidence type="ECO:0000313" key="12">
    <source>
        <dbReference type="EMBL" id="UZW75156.1"/>
    </source>
</evidence>
<keyword evidence="10" id="KW-0175">Coiled coil</keyword>
<dbReference type="RefSeq" id="WP_251811041.1">
    <property type="nucleotide sequence ID" value="NZ_CP101527.1"/>
</dbReference>
<dbReference type="PANTHER" id="PTHR45782:SF4">
    <property type="entry name" value="MITOCHONDRIAL RIBOSOME-ASSOCIATED GTPASE 1"/>
    <property type="match status" value="1"/>
</dbReference>
<comment type="subcellular location">
    <subcellularLocation>
        <location evidence="1 8">Cytoplasm</location>
    </subcellularLocation>
</comment>
<dbReference type="GO" id="GO:0003723">
    <property type="term" value="F:RNA binding"/>
    <property type="evidence" value="ECO:0007669"/>
    <property type="project" value="UniProtKB-KW"/>
</dbReference>
<evidence type="ECO:0000313" key="13">
    <source>
        <dbReference type="Proteomes" id="UP001164472"/>
    </source>
</evidence>
<evidence type="ECO:0000256" key="7">
    <source>
        <dbReference type="ARBA" id="ARBA00023134"/>
    </source>
</evidence>
<evidence type="ECO:0000256" key="1">
    <source>
        <dbReference type="ARBA" id="ARBA00004496"/>
    </source>
</evidence>
<dbReference type="InterPro" id="IPR030378">
    <property type="entry name" value="G_CP_dom"/>
</dbReference>
<dbReference type="GO" id="GO:0005737">
    <property type="term" value="C:cytoplasm"/>
    <property type="evidence" value="ECO:0007669"/>
    <property type="project" value="UniProtKB-SubCell"/>
</dbReference>
<comment type="similarity">
    <text evidence="8">Belongs to the TRAFAC class YlqF/YawG GTPase family. MTG1 subfamily.</text>
</comment>
<keyword evidence="4 8" id="KW-0547">Nucleotide-binding</keyword>
<keyword evidence="13" id="KW-1185">Reference proteome</keyword>
<dbReference type="EMBL" id="CP101527">
    <property type="protein sequence ID" value="UZW75156.1"/>
    <property type="molecule type" value="Genomic_DNA"/>
</dbReference>
<keyword evidence="7 8" id="KW-0342">GTP-binding</keyword>
<dbReference type="Gene3D" id="1.10.1580.10">
    <property type="match status" value="1"/>
</dbReference>
<feature type="binding site" evidence="9">
    <location>
        <position position="168"/>
    </location>
    <ligand>
        <name>GTP</name>
        <dbReference type="ChEBI" id="CHEBI:37565"/>
    </ligand>
</feature>
<keyword evidence="3 8" id="KW-0963">Cytoplasm</keyword>
<protein>
    <recommendedName>
        <fullName evidence="2 8">Ribosome biogenesis GTPase A</fullName>
    </recommendedName>
</protein>
<dbReference type="GO" id="GO:0003924">
    <property type="term" value="F:GTPase activity"/>
    <property type="evidence" value="ECO:0007669"/>
    <property type="project" value="TreeGrafter"/>
</dbReference>
<evidence type="ECO:0000256" key="4">
    <source>
        <dbReference type="ARBA" id="ARBA00022741"/>
    </source>
</evidence>
<evidence type="ECO:0000256" key="6">
    <source>
        <dbReference type="ARBA" id="ARBA00022884"/>
    </source>
</evidence>
<dbReference type="PANTHER" id="PTHR45782">
    <property type="entry name" value="MITOCHONDRIAL RIBOSOME-ASSOCIATED GTPASE 1"/>
    <property type="match status" value="1"/>
</dbReference>
<comment type="function">
    <text evidence="8">Required for a late step of 50S ribosomal subunit assembly. Has GTPase activity.</text>
</comment>
<evidence type="ECO:0000256" key="9">
    <source>
        <dbReference type="PIRSR" id="PIRSR006230-1"/>
    </source>
</evidence>
<dbReference type="CDD" id="cd01856">
    <property type="entry name" value="YlqF"/>
    <property type="match status" value="1"/>
</dbReference>
<dbReference type="GO" id="GO:0006412">
    <property type="term" value="P:translation"/>
    <property type="evidence" value="ECO:0007669"/>
    <property type="project" value="TreeGrafter"/>
</dbReference>
<evidence type="ECO:0000256" key="2">
    <source>
        <dbReference type="ARBA" id="ARBA00014898"/>
    </source>
</evidence>
<feature type="coiled-coil region" evidence="10">
    <location>
        <begin position="276"/>
        <end position="303"/>
    </location>
</feature>
<evidence type="ECO:0000256" key="3">
    <source>
        <dbReference type="ARBA" id="ARBA00022490"/>
    </source>
</evidence>
<sequence>MAINWFPGHMHKARKEIREIMPQIDLIIEVLDARIPFSSENPLANSLRGDKPCIKVLNKSDLADPVRTEEWVKYLEKSKGVKAIPTTSEQPGQIKNLLELCRQMLPHKADSELLVRTLIMGIPNVGKSTIINTLAGRMIAKVGNEPAVTKRQQKINLQNGIVLSDTPGFLWPKLEPESCGYRLAVTGAVKDTAIEYEDVASYAAEFLLTDYPEAVKERYQLDTLPANDYELMEIIGRKRGCLRPGGKINLHKVSEIILNELRDGTLGRLTLETPEVVEKEQIILEKEKEAKKAAKEARKNKRKGQY</sequence>
<dbReference type="PROSITE" id="PS51721">
    <property type="entry name" value="G_CP"/>
    <property type="match status" value="1"/>
</dbReference>
<dbReference type="InterPro" id="IPR023179">
    <property type="entry name" value="GTP-bd_ortho_bundle_sf"/>
</dbReference>
<feature type="binding site" evidence="9">
    <location>
        <begin position="58"/>
        <end position="61"/>
    </location>
    <ligand>
        <name>GTP</name>
        <dbReference type="ChEBI" id="CHEBI:37565"/>
    </ligand>
</feature>
<keyword evidence="6" id="KW-0694">RNA-binding</keyword>
<dbReference type="InterPro" id="IPR027417">
    <property type="entry name" value="P-loop_NTPase"/>
</dbReference>
<feature type="domain" description="CP-type G" evidence="11">
    <location>
        <begin position="14"/>
        <end position="172"/>
    </location>
</feature>
<name>A0A9E8KJK8_9ALTE</name>
<reference evidence="12" key="1">
    <citation type="submission" date="2022-07" db="EMBL/GenBank/DDBJ databases">
        <title>Alkalimarinus sp. nov., isolated from gut of a Alitta virens.</title>
        <authorList>
            <person name="Yang A.I."/>
            <person name="Shin N.-R."/>
        </authorList>
    </citation>
    <scope>NUCLEOTIDE SEQUENCE</scope>
    <source>
        <strain evidence="12">FA028</strain>
    </source>
</reference>
<dbReference type="GO" id="GO:0005525">
    <property type="term" value="F:GTP binding"/>
    <property type="evidence" value="ECO:0007669"/>
    <property type="project" value="UniProtKB-KW"/>
</dbReference>
<dbReference type="InterPro" id="IPR016478">
    <property type="entry name" value="GTPase_MTG1"/>
</dbReference>
<feature type="binding site" evidence="9">
    <location>
        <begin position="124"/>
        <end position="129"/>
    </location>
    <ligand>
        <name>GTP</name>
        <dbReference type="ChEBI" id="CHEBI:37565"/>
    </ligand>
</feature>
<dbReference type="SUPFAM" id="SSF52540">
    <property type="entry name" value="P-loop containing nucleoside triphosphate hydrolases"/>
    <property type="match status" value="1"/>
</dbReference>
<dbReference type="Gene3D" id="3.40.50.300">
    <property type="entry name" value="P-loop containing nucleotide triphosphate hydrolases"/>
    <property type="match status" value="1"/>
</dbReference>
<evidence type="ECO:0000256" key="5">
    <source>
        <dbReference type="ARBA" id="ARBA00022801"/>
    </source>
</evidence>
<proteinExistence type="inferred from homology"/>
<dbReference type="KEGG" id="asem:NNL22_00690"/>
<dbReference type="InterPro" id="IPR019991">
    <property type="entry name" value="GTP-bd_ribosome_bgen"/>
</dbReference>
<dbReference type="InterPro" id="IPR006073">
    <property type="entry name" value="GTP-bd"/>
</dbReference>
<evidence type="ECO:0000256" key="10">
    <source>
        <dbReference type="SAM" id="Coils"/>
    </source>
</evidence>
<dbReference type="Proteomes" id="UP001164472">
    <property type="component" value="Chromosome"/>
</dbReference>
<dbReference type="FunFam" id="1.10.1580.10:FF:000003">
    <property type="entry name" value="Ribosome biogenesis GTPase A"/>
    <property type="match status" value="1"/>
</dbReference>
<dbReference type="NCBIfam" id="TIGR03596">
    <property type="entry name" value="GTPase_YlqF"/>
    <property type="match status" value="1"/>
</dbReference>
<dbReference type="AlphaFoldDB" id="A0A9E8KJK8"/>
<keyword evidence="5" id="KW-0378">Hydrolase</keyword>
<organism evidence="12 13">
    <name type="scientific">Alkalimarinus sediminis</name>
    <dbReference type="NCBI Taxonomy" id="1632866"/>
    <lineage>
        <taxon>Bacteria</taxon>
        <taxon>Pseudomonadati</taxon>
        <taxon>Pseudomonadota</taxon>
        <taxon>Gammaproteobacteria</taxon>
        <taxon>Alteromonadales</taxon>
        <taxon>Alteromonadaceae</taxon>
        <taxon>Alkalimarinus</taxon>
    </lineage>
</organism>